<feature type="chain" id="PRO_5045551021" evidence="1">
    <location>
        <begin position="21"/>
        <end position="105"/>
    </location>
</feature>
<dbReference type="RefSeq" id="WP_238242980.1">
    <property type="nucleotide sequence ID" value="NZ_BPQP01000016.1"/>
</dbReference>
<accession>A0ABQ4RVU1</accession>
<organism evidence="2 3">
    <name type="scientific">Methylobacterium iners</name>
    <dbReference type="NCBI Taxonomy" id="418707"/>
    <lineage>
        <taxon>Bacteria</taxon>
        <taxon>Pseudomonadati</taxon>
        <taxon>Pseudomonadota</taxon>
        <taxon>Alphaproteobacteria</taxon>
        <taxon>Hyphomicrobiales</taxon>
        <taxon>Methylobacteriaceae</taxon>
        <taxon>Methylobacterium</taxon>
    </lineage>
</organism>
<protein>
    <submittedName>
        <fullName evidence="2">Uncharacterized protein</fullName>
    </submittedName>
</protein>
<reference evidence="2" key="1">
    <citation type="journal article" date="2021" name="Front. Microbiol.">
        <title>Comprehensive Comparative Genomics and Phenotyping of Methylobacterium Species.</title>
        <authorList>
            <person name="Alessa O."/>
            <person name="Ogura Y."/>
            <person name="Fujitani Y."/>
            <person name="Takami H."/>
            <person name="Hayashi T."/>
            <person name="Sahin N."/>
            <person name="Tani A."/>
        </authorList>
    </citation>
    <scope>NUCLEOTIDE SEQUENCE</scope>
    <source>
        <strain evidence="2">DSM 19015</strain>
    </source>
</reference>
<dbReference type="Proteomes" id="UP001055125">
    <property type="component" value="Unassembled WGS sequence"/>
</dbReference>
<keyword evidence="1" id="KW-0732">Signal</keyword>
<proteinExistence type="predicted"/>
<comment type="caution">
    <text evidence="2">The sequence shown here is derived from an EMBL/GenBank/DDBJ whole genome shotgun (WGS) entry which is preliminary data.</text>
</comment>
<dbReference type="EMBL" id="BPQP01000016">
    <property type="protein sequence ID" value="GJD93783.1"/>
    <property type="molecule type" value="Genomic_DNA"/>
</dbReference>
<keyword evidence="3" id="KW-1185">Reference proteome</keyword>
<evidence type="ECO:0000256" key="1">
    <source>
        <dbReference type="SAM" id="SignalP"/>
    </source>
</evidence>
<reference evidence="2" key="2">
    <citation type="submission" date="2021-08" db="EMBL/GenBank/DDBJ databases">
        <authorList>
            <person name="Tani A."/>
            <person name="Ola A."/>
            <person name="Ogura Y."/>
            <person name="Katsura K."/>
            <person name="Hayashi T."/>
        </authorList>
    </citation>
    <scope>NUCLEOTIDE SEQUENCE</scope>
    <source>
        <strain evidence="2">DSM 19015</strain>
    </source>
</reference>
<gene>
    <name evidence="2" type="ORF">OCOJLMKI_0981</name>
</gene>
<feature type="signal peptide" evidence="1">
    <location>
        <begin position="1"/>
        <end position="20"/>
    </location>
</feature>
<name>A0ABQ4RVU1_9HYPH</name>
<evidence type="ECO:0000313" key="2">
    <source>
        <dbReference type="EMBL" id="GJD93783.1"/>
    </source>
</evidence>
<sequence length="105" mass="11143">MARILVLPTVLMALAAPALGAECTRPEPPAASLRPAKPPLPAKPPCLDAKEGCPGWEAYSYNDAIKAYNAQAQAFRPLAEAYVKALNAYVKASADYAQCEVKALQ</sequence>
<evidence type="ECO:0000313" key="3">
    <source>
        <dbReference type="Proteomes" id="UP001055125"/>
    </source>
</evidence>